<reference evidence="2 3" key="2">
    <citation type="submission" date="2013-11" db="EMBL/GenBank/DDBJ databases">
        <title>The Genome Sequence of Phytophthora parasitica INRA-310.</title>
        <authorList>
            <consortium name="The Broad Institute Genomics Platform"/>
            <person name="Russ C."/>
            <person name="Tyler B."/>
            <person name="Panabieres F."/>
            <person name="Shan W."/>
            <person name="Tripathy S."/>
            <person name="Grunwald N."/>
            <person name="Machado M."/>
            <person name="Johnson C.S."/>
            <person name="Arredondo F."/>
            <person name="Hong C."/>
            <person name="Coffey M."/>
            <person name="Young S.K."/>
            <person name="Zeng Q."/>
            <person name="Gargeya S."/>
            <person name="Fitzgerald M."/>
            <person name="Abouelleil A."/>
            <person name="Alvarado L."/>
            <person name="Chapman S.B."/>
            <person name="Gainer-Dewar J."/>
            <person name="Goldberg J."/>
            <person name="Griggs A."/>
            <person name="Gujja S."/>
            <person name="Hansen M."/>
            <person name="Howarth C."/>
            <person name="Imamovic A."/>
            <person name="Ireland A."/>
            <person name="Larimer J."/>
            <person name="McCowan C."/>
            <person name="Murphy C."/>
            <person name="Pearson M."/>
            <person name="Poon T.W."/>
            <person name="Priest M."/>
            <person name="Roberts A."/>
            <person name="Saif S."/>
            <person name="Shea T."/>
            <person name="Sykes S."/>
            <person name="Wortman J."/>
            <person name="Nusbaum C."/>
            <person name="Birren B."/>
        </authorList>
    </citation>
    <scope>NUCLEOTIDE SEQUENCE [LARGE SCALE GENOMIC DNA]</scope>
    <source>
        <strain evidence="2 3">INRA-310</strain>
    </source>
</reference>
<dbReference type="RefSeq" id="XP_008903518.1">
    <property type="nucleotide sequence ID" value="XM_008905270.1"/>
</dbReference>
<evidence type="ECO:0000313" key="3">
    <source>
        <dbReference type="Proteomes" id="UP000018817"/>
    </source>
</evidence>
<dbReference type="OMA" id="SATECYA"/>
<dbReference type="EMBL" id="KI669580">
    <property type="protein sequence ID" value="ETN11016.1"/>
    <property type="molecule type" value="Genomic_DNA"/>
</dbReference>
<dbReference type="SUPFAM" id="SSF48452">
    <property type="entry name" value="TPR-like"/>
    <property type="match status" value="2"/>
</dbReference>
<reference evidence="3" key="1">
    <citation type="submission" date="2011-12" db="EMBL/GenBank/DDBJ databases">
        <authorList>
            <consortium name="The Broad Institute Genome Sequencing Platform"/>
            <person name="Russ C."/>
            <person name="Tyler B."/>
            <person name="Panabieres F."/>
            <person name="Shan W."/>
            <person name="Tripathy S."/>
            <person name="Grunwald N."/>
            <person name="Machado M."/>
            <person name="Young S.K."/>
            <person name="Zeng Q."/>
            <person name="Gargeya S."/>
            <person name="Fitzgerald M."/>
            <person name="Haas B."/>
            <person name="Abouelleil A."/>
            <person name="Alvarado L."/>
            <person name="Arachchi H.M."/>
            <person name="Berlin A."/>
            <person name="Chapman S.B."/>
            <person name="Gearin G."/>
            <person name="Goldberg J."/>
            <person name="Griggs A."/>
            <person name="Gujja S."/>
            <person name="Hansen M."/>
            <person name="Heiman D."/>
            <person name="Howarth C."/>
            <person name="Larimer J."/>
            <person name="Lui A."/>
            <person name="MacDonald P.J.P."/>
            <person name="McCowen C."/>
            <person name="Montmayeur A."/>
            <person name="Murphy C."/>
            <person name="Neiman D."/>
            <person name="Pearson M."/>
            <person name="Priest M."/>
            <person name="Roberts A."/>
            <person name="Saif S."/>
            <person name="Shea T."/>
            <person name="Sisk P."/>
            <person name="Stolte C."/>
            <person name="Sykes S."/>
            <person name="Wortman J."/>
            <person name="Nusbaum C."/>
            <person name="Birren B."/>
        </authorList>
    </citation>
    <scope>NUCLEOTIDE SEQUENCE [LARGE SCALE GENOMIC DNA]</scope>
    <source>
        <strain evidence="3">INRA-310</strain>
    </source>
</reference>
<dbReference type="Gene3D" id="1.25.40.10">
    <property type="entry name" value="Tetratricopeptide repeat domain"/>
    <property type="match status" value="2"/>
</dbReference>
<gene>
    <name evidence="2" type="ORF">PPTG_10030</name>
</gene>
<feature type="region of interest" description="Disordered" evidence="1">
    <location>
        <begin position="836"/>
        <end position="874"/>
    </location>
</feature>
<feature type="compositionally biased region" description="Basic residues" evidence="1">
    <location>
        <begin position="477"/>
        <end position="487"/>
    </location>
</feature>
<protein>
    <submittedName>
        <fullName evidence="2">Uncharacterized protein</fullName>
    </submittedName>
</protein>
<feature type="region of interest" description="Disordered" evidence="1">
    <location>
        <begin position="477"/>
        <end position="504"/>
    </location>
</feature>
<feature type="compositionally biased region" description="Basic residues" evidence="1">
    <location>
        <begin position="854"/>
        <end position="865"/>
    </location>
</feature>
<proteinExistence type="predicted"/>
<accession>W2QDR0</accession>
<dbReference type="Proteomes" id="UP000018817">
    <property type="component" value="Unassembled WGS sequence"/>
</dbReference>
<dbReference type="PANTHER" id="PTHR47643:SF2">
    <property type="entry name" value="TPR DOMAIN PROTEIN (AFU_ORTHOLOGUE AFUA_5G12710)"/>
    <property type="match status" value="1"/>
</dbReference>
<evidence type="ECO:0000256" key="1">
    <source>
        <dbReference type="SAM" id="MobiDB-lite"/>
    </source>
</evidence>
<name>W2QDR0_PHYN3</name>
<dbReference type="SMART" id="SM00028">
    <property type="entry name" value="TPR"/>
    <property type="match status" value="3"/>
</dbReference>
<dbReference type="AlphaFoldDB" id="W2QDR0"/>
<dbReference type="InterPro" id="IPR053209">
    <property type="entry name" value="Gramillin-biosynth_MTr"/>
</dbReference>
<dbReference type="InterPro" id="IPR019734">
    <property type="entry name" value="TPR_rpt"/>
</dbReference>
<evidence type="ECO:0000313" key="2">
    <source>
        <dbReference type="EMBL" id="ETN11016.1"/>
    </source>
</evidence>
<dbReference type="InterPro" id="IPR011990">
    <property type="entry name" value="TPR-like_helical_dom_sf"/>
</dbReference>
<sequence>MSFDPSKLMEHLANLSEQEQAAFTQNILNRAEEMEQQAQQSRTREGLIQQFKKKRSTFVRPGGIYAEKKCSEALKAGAVPMGFTLDDTKPKSDMRLLKTLKPMLVEELELGTVHRGRYLCGWVAIDDAFFSISATSLLLEDVTGDLVELAVYGILDSELPLLEKQCQVASGFPKGRAIVVLEPYYKVRMDGTVGIRVDESEEIISWRDVPTDLVTWKNLGNDFFSTLNCQNEGRGALACYQRAIQAEQPDVSTLAQLLNNIATCRFKKGDYGTIVQLSGAAVHLDPTNFKGWLRLASSLGENGAETIAARVVAHARNTLPNILPKQLQLLQNIVKTGSAMETSRFRSFAEWCCKLASPGFVKCGEELSGNTETAEVWREKGSDWFAKGDLEAAEECYRKGISACASCCHDVSLVLNNIAAVHLMTFRDSKDVPGISSRGFSTSSEASEGMVPNAEMALLNSTTAGIISPLNHKAWTRRQHNKPKSVHKVSETPTHVQREERDTLRPESIAAAVKSNEKNVFTSSRDEDTEDIDEYIARMEKLENITRFAFAASDPQQQKKLPREVLMFVKNPPPQVHVEFPKQRGWPSGIDATFARKALYRAYLNASSSPWMTASVMREGAYFANIDPADMIKRWHGTAAMQILYDRSESLRFGDIIDAREVESGYIPAYDARIRSNFANNQPLLAATLHDEQKKNLPLKFVGFEMSEFTVAKCKIVAQMLALPEIPIWSVMEVWLSSTWSETTLKHFRQTANKVLESTGQNENSKVISYLKHWVSAKPISGSKARSEFFRNLEKYNKRVFSAVYCFRREIDRLDLTQYMLTGEVHASPNAVSLVETQQEDHSEIVETSEQRTTTKKRNRKKKRDNKREASVKSTDVPLVGSLTMWNVPSGAPPLEEDIMFNTVNFTKILDDYAAKEKTKKKSTENLSVVDLFTIHIIQNLDRLRGLMRKNKLTIEVHYGVVKAVRGEAANDLENQHLLSRIALMRPYTMSWSNRISTMSLVDARYSYEWPTQVFGASILDYDFEDCKPLIDGLLDVALGFRVQSHTLAFPLMDIFKIEGLDKLVLLPFRENPLNSTGYLLANVYKQKWVDYFMSKGELSVKAAQRLGSLCTPTNSGLQMGSMELAMPSPLYRTSTTLYMSWCYDPEIRLQVDSNPFQVGAATDIDMLARTMQQMRTDM</sequence>
<dbReference type="PANTHER" id="PTHR47643">
    <property type="entry name" value="TPR DOMAIN PROTEIN (AFU_ORTHOLOGUE AFUA_5G12710)"/>
    <property type="match status" value="1"/>
</dbReference>
<dbReference type="VEuPathDB" id="FungiDB:PPTG_10030"/>
<dbReference type="OrthoDB" id="97095at2759"/>
<organism evidence="2 3">
    <name type="scientific">Phytophthora nicotianae (strain INRA-310)</name>
    <name type="common">Phytophthora parasitica</name>
    <dbReference type="NCBI Taxonomy" id="761204"/>
    <lineage>
        <taxon>Eukaryota</taxon>
        <taxon>Sar</taxon>
        <taxon>Stramenopiles</taxon>
        <taxon>Oomycota</taxon>
        <taxon>Peronosporomycetes</taxon>
        <taxon>Peronosporales</taxon>
        <taxon>Peronosporaceae</taxon>
        <taxon>Phytophthora</taxon>
    </lineage>
</organism>
<dbReference type="GeneID" id="20179681"/>